<dbReference type="GO" id="GO:0004764">
    <property type="term" value="F:shikimate 3-dehydrogenase (NADP+) activity"/>
    <property type="evidence" value="ECO:0007669"/>
    <property type="project" value="InterPro"/>
</dbReference>
<evidence type="ECO:0000256" key="1">
    <source>
        <dbReference type="ARBA" id="ARBA00004871"/>
    </source>
</evidence>
<dbReference type="GO" id="GO:0019632">
    <property type="term" value="P:shikimate metabolic process"/>
    <property type="evidence" value="ECO:0007669"/>
    <property type="project" value="TreeGrafter"/>
</dbReference>
<name>A0A6H0SIY6_9MICC</name>
<accession>A0A6H0SIY6</accession>
<feature type="domain" description="Shikimate dehydrogenase substrate binding N-terminal" evidence="3">
    <location>
        <begin position="12"/>
        <end position="94"/>
    </location>
</feature>
<dbReference type="SUPFAM" id="SSF51735">
    <property type="entry name" value="NAD(P)-binding Rossmann-fold domains"/>
    <property type="match status" value="1"/>
</dbReference>
<evidence type="ECO:0000256" key="2">
    <source>
        <dbReference type="ARBA" id="ARBA00023141"/>
    </source>
</evidence>
<evidence type="ECO:0000313" key="5">
    <source>
        <dbReference type="Proteomes" id="UP000502331"/>
    </source>
</evidence>
<keyword evidence="2" id="KW-0057">Aromatic amino acid biosynthesis</keyword>
<dbReference type="GO" id="GO:0009073">
    <property type="term" value="P:aromatic amino acid family biosynthetic process"/>
    <property type="evidence" value="ECO:0007669"/>
    <property type="project" value="UniProtKB-KW"/>
</dbReference>
<gene>
    <name evidence="4" type="ORF">D3791_09625</name>
</gene>
<dbReference type="InterPro" id="IPR046346">
    <property type="entry name" value="Aminoacid_DH-like_N_sf"/>
</dbReference>
<dbReference type="Pfam" id="PF08501">
    <property type="entry name" value="Shikimate_dh_N"/>
    <property type="match status" value="1"/>
</dbReference>
<comment type="pathway">
    <text evidence="1">Metabolic intermediate biosynthesis; chorismate biosynthesis; chorismate from D-erythrose 4-phosphate and phosphoenolpyruvate: step 4/7.</text>
</comment>
<protein>
    <submittedName>
        <fullName evidence="4">Shikimate dehydrogenase</fullName>
    </submittedName>
</protein>
<proteinExistence type="predicted"/>
<keyword evidence="5" id="KW-1185">Reference proteome</keyword>
<dbReference type="Gene3D" id="3.40.50.10860">
    <property type="entry name" value="Leucine Dehydrogenase, chain A, domain 1"/>
    <property type="match status" value="1"/>
</dbReference>
<dbReference type="SUPFAM" id="SSF53223">
    <property type="entry name" value="Aminoacid dehydrogenase-like, N-terminal domain"/>
    <property type="match status" value="1"/>
</dbReference>
<keyword evidence="2" id="KW-0028">Amino-acid biosynthesis</keyword>
<dbReference type="InterPro" id="IPR022893">
    <property type="entry name" value="Shikimate_DH_fam"/>
</dbReference>
<dbReference type="Proteomes" id="UP000502331">
    <property type="component" value="Chromosome"/>
</dbReference>
<organism evidence="4 5">
    <name type="scientific">Glutamicibacter mishrai</name>
    <dbReference type="NCBI Taxonomy" id="1775880"/>
    <lineage>
        <taxon>Bacteria</taxon>
        <taxon>Bacillati</taxon>
        <taxon>Actinomycetota</taxon>
        <taxon>Actinomycetes</taxon>
        <taxon>Micrococcales</taxon>
        <taxon>Micrococcaceae</taxon>
        <taxon>Glutamicibacter</taxon>
    </lineage>
</organism>
<dbReference type="PANTHER" id="PTHR21089">
    <property type="entry name" value="SHIKIMATE DEHYDROGENASE"/>
    <property type="match status" value="1"/>
</dbReference>
<dbReference type="InterPro" id="IPR036291">
    <property type="entry name" value="NAD(P)-bd_dom_sf"/>
</dbReference>
<sequence>MSYEDNATQLFIIGSHASHTMSPDLWNPVFKELGNKWEYLTWDVPAQSGMQEVHDGLLAADVIGANVTMPHKQWAAAIADERSKQVSLSGAANLLIRQDDQLHGYNTDLIAVENRLAAKSHDHVLLLGAGGAARAALVALKGRIGTVTITDRNQDVAAELLSLANGMGIRGRTVDFSHVAEAATQASLIINATPIGKYPEDPAPWGKTRLTPGTFVYDFVYGKHVTGTIQSAIDQGLEYSDGWEHLLLQAEAMIPLLGLGEQTAAQLQLSLKRIRENN</sequence>
<evidence type="ECO:0000313" key="4">
    <source>
        <dbReference type="EMBL" id="QIV87358.1"/>
    </source>
</evidence>
<dbReference type="Gene3D" id="3.40.50.720">
    <property type="entry name" value="NAD(P)-binding Rossmann-like Domain"/>
    <property type="match status" value="1"/>
</dbReference>
<dbReference type="AlphaFoldDB" id="A0A6H0SIY6"/>
<dbReference type="GO" id="GO:0009423">
    <property type="term" value="P:chorismate biosynthetic process"/>
    <property type="evidence" value="ECO:0007669"/>
    <property type="project" value="TreeGrafter"/>
</dbReference>
<dbReference type="RefSeq" id="WP_172512038.1">
    <property type="nucleotide sequence ID" value="NZ_CP032549.1"/>
</dbReference>
<dbReference type="EMBL" id="CP032549">
    <property type="protein sequence ID" value="QIV87358.1"/>
    <property type="molecule type" value="Genomic_DNA"/>
</dbReference>
<dbReference type="GO" id="GO:0050661">
    <property type="term" value="F:NADP binding"/>
    <property type="evidence" value="ECO:0007669"/>
    <property type="project" value="TreeGrafter"/>
</dbReference>
<reference evidence="4 5" key="1">
    <citation type="submission" date="2018-09" db="EMBL/GenBank/DDBJ databases">
        <title>Glutamicibacter mishrai S5-52T (LMG 29155T = KCTC 39846T).</title>
        <authorList>
            <person name="Das S.K."/>
        </authorList>
    </citation>
    <scope>NUCLEOTIDE SEQUENCE [LARGE SCALE GENOMIC DNA]</scope>
    <source>
        <strain evidence="4 5">S5-52</strain>
    </source>
</reference>
<dbReference type="GO" id="GO:0005829">
    <property type="term" value="C:cytosol"/>
    <property type="evidence" value="ECO:0007669"/>
    <property type="project" value="TreeGrafter"/>
</dbReference>
<dbReference type="InterPro" id="IPR013708">
    <property type="entry name" value="Shikimate_DH-bd_N"/>
</dbReference>
<dbReference type="PANTHER" id="PTHR21089:SF1">
    <property type="entry name" value="BIFUNCTIONAL 3-DEHYDROQUINATE DEHYDRATASE_SHIKIMATE DEHYDROGENASE, CHLOROPLASTIC"/>
    <property type="match status" value="1"/>
</dbReference>
<evidence type="ECO:0000259" key="3">
    <source>
        <dbReference type="Pfam" id="PF08501"/>
    </source>
</evidence>